<organism evidence="2 3">
    <name type="scientific">Oculimacula yallundae</name>
    <dbReference type="NCBI Taxonomy" id="86028"/>
    <lineage>
        <taxon>Eukaryota</taxon>
        <taxon>Fungi</taxon>
        <taxon>Dikarya</taxon>
        <taxon>Ascomycota</taxon>
        <taxon>Pezizomycotina</taxon>
        <taxon>Leotiomycetes</taxon>
        <taxon>Helotiales</taxon>
        <taxon>Ploettnerulaceae</taxon>
        <taxon>Oculimacula</taxon>
    </lineage>
</organism>
<evidence type="ECO:0000256" key="1">
    <source>
        <dbReference type="SAM" id="MobiDB-lite"/>
    </source>
</evidence>
<dbReference type="Proteomes" id="UP001595075">
    <property type="component" value="Unassembled WGS sequence"/>
</dbReference>
<protein>
    <submittedName>
        <fullName evidence="2">Uncharacterized protein</fullName>
    </submittedName>
</protein>
<evidence type="ECO:0000313" key="2">
    <source>
        <dbReference type="EMBL" id="KAL2071372.1"/>
    </source>
</evidence>
<comment type="caution">
    <text evidence="2">The sequence shown here is derived from an EMBL/GenBank/DDBJ whole genome shotgun (WGS) entry which is preliminary data.</text>
</comment>
<keyword evidence="3" id="KW-1185">Reference proteome</keyword>
<dbReference type="EMBL" id="JAZHXI010000005">
    <property type="protein sequence ID" value="KAL2071372.1"/>
    <property type="molecule type" value="Genomic_DNA"/>
</dbReference>
<feature type="region of interest" description="Disordered" evidence="1">
    <location>
        <begin position="106"/>
        <end position="134"/>
    </location>
</feature>
<sequence length="174" mass="19249">MSVVTGAKLPPLTSLAPTLFPTTYLTANHYHYRYCYHCHILPTYCLKRSHNTTEDAKAILPLGGPYLVHQLYSLGTYGAEDSGERRDLILITQTVVVELSLPPVRSYHPPSPSPSPSPATSCTAQSRQPHPHPRPSLASCITEFTFHFLGRIFEFTVAFQGLITATFYVTQGEG</sequence>
<evidence type="ECO:0000313" key="3">
    <source>
        <dbReference type="Proteomes" id="UP001595075"/>
    </source>
</evidence>
<accession>A0ABR4CPA1</accession>
<reference evidence="2 3" key="1">
    <citation type="journal article" date="2024" name="Commun. Biol.">
        <title>Comparative genomic analysis of thermophilic fungi reveals convergent evolutionary adaptations and gene losses.</title>
        <authorList>
            <person name="Steindorff A.S."/>
            <person name="Aguilar-Pontes M.V."/>
            <person name="Robinson A.J."/>
            <person name="Andreopoulos B."/>
            <person name="LaButti K."/>
            <person name="Kuo A."/>
            <person name="Mondo S."/>
            <person name="Riley R."/>
            <person name="Otillar R."/>
            <person name="Haridas S."/>
            <person name="Lipzen A."/>
            <person name="Grimwood J."/>
            <person name="Schmutz J."/>
            <person name="Clum A."/>
            <person name="Reid I.D."/>
            <person name="Moisan M.C."/>
            <person name="Butler G."/>
            <person name="Nguyen T.T.M."/>
            <person name="Dewar K."/>
            <person name="Conant G."/>
            <person name="Drula E."/>
            <person name="Henrissat B."/>
            <person name="Hansel C."/>
            <person name="Singer S."/>
            <person name="Hutchinson M.I."/>
            <person name="de Vries R.P."/>
            <person name="Natvig D.O."/>
            <person name="Powell A.J."/>
            <person name="Tsang A."/>
            <person name="Grigoriev I.V."/>
        </authorList>
    </citation>
    <scope>NUCLEOTIDE SEQUENCE [LARGE SCALE GENOMIC DNA]</scope>
    <source>
        <strain evidence="2 3">CBS 494.80</strain>
    </source>
</reference>
<name>A0ABR4CPA1_9HELO</name>
<gene>
    <name evidence="2" type="ORF">VTL71DRAFT_12607</name>
</gene>
<proteinExistence type="predicted"/>